<dbReference type="AlphaFoldDB" id="A0A127I4D0"/>
<keyword evidence="2" id="KW-0812">Transmembrane</keyword>
<evidence type="ECO:0000256" key="2">
    <source>
        <dbReference type="SAM" id="Phobius"/>
    </source>
</evidence>
<evidence type="ECO:0000256" key="1">
    <source>
        <dbReference type="SAM" id="MobiDB-lite"/>
    </source>
</evidence>
<dbReference type="EMBL" id="CP014546">
    <property type="protein sequence ID" value="AMN81722.1"/>
    <property type="molecule type" value="Genomic_DNA"/>
</dbReference>
<sequence length="237" mass="26893">MDEPKASNAPASRLSAAWLWRLIKRQSLPIMLLLFALFYSNGYAYLEAYNNALGVPVNRLGYDTYHYVVYGGNDILVKLAALLIVCAAVLVFACLMYFTENPDRVLPTRELSTHTRRYRMLRRLEKSYRKAPTPISGTLLISLLAFFAWIIWSLAYAQSMAHGKLRAYEEIRDCKPSILQLNNLDVVTACIVGESDDLLYLVEKHSEGGEVRFQKRRVPKDSIRSTTGPETLLKKPG</sequence>
<protein>
    <submittedName>
        <fullName evidence="3">Uncharacterized protein</fullName>
    </submittedName>
</protein>
<feature type="region of interest" description="Disordered" evidence="1">
    <location>
        <begin position="218"/>
        <end position="237"/>
    </location>
</feature>
<keyword evidence="2" id="KW-1133">Transmembrane helix</keyword>
<name>A0A127I4D0_PSEAZ</name>
<feature type="transmembrane region" description="Helical" evidence="2">
    <location>
        <begin position="131"/>
        <end position="152"/>
    </location>
</feature>
<dbReference type="RefSeq" id="WP_061449023.1">
    <property type="nucleotide sequence ID" value="NZ_CP014546.1"/>
</dbReference>
<keyword evidence="2" id="KW-0472">Membrane</keyword>
<proteinExistence type="predicted"/>
<feature type="transmembrane region" description="Helical" evidence="2">
    <location>
        <begin position="75"/>
        <end position="99"/>
    </location>
</feature>
<dbReference type="Proteomes" id="UP000070516">
    <property type="component" value="Chromosome"/>
</dbReference>
<reference evidence="3 4" key="1">
    <citation type="submission" date="2016-02" db="EMBL/GenBank/DDBJ databases">
        <title>Complete genome sequence of Pseudomonas azotoformans S4.</title>
        <authorList>
            <person name="Fang Y."/>
            <person name="Wu L."/>
            <person name="Feng G."/>
        </authorList>
    </citation>
    <scope>NUCLEOTIDE SEQUENCE [LARGE SCALE GENOMIC DNA]</scope>
    <source>
        <strain evidence="3 4">S4</strain>
    </source>
</reference>
<accession>A0A127I4D0</accession>
<feature type="transmembrane region" description="Helical" evidence="2">
    <location>
        <begin position="28"/>
        <end position="46"/>
    </location>
</feature>
<gene>
    <name evidence="3" type="ORF">AYR47_26930</name>
</gene>
<dbReference type="KEGG" id="pazo:AYR47_26930"/>
<evidence type="ECO:0000313" key="3">
    <source>
        <dbReference type="EMBL" id="AMN81722.1"/>
    </source>
</evidence>
<organism evidence="3 4">
    <name type="scientific">Pseudomonas azotoformans</name>
    <dbReference type="NCBI Taxonomy" id="47878"/>
    <lineage>
        <taxon>Bacteria</taxon>
        <taxon>Pseudomonadati</taxon>
        <taxon>Pseudomonadota</taxon>
        <taxon>Gammaproteobacteria</taxon>
        <taxon>Pseudomonadales</taxon>
        <taxon>Pseudomonadaceae</taxon>
        <taxon>Pseudomonas</taxon>
    </lineage>
</organism>
<evidence type="ECO:0000313" key="4">
    <source>
        <dbReference type="Proteomes" id="UP000070516"/>
    </source>
</evidence>